<protein>
    <submittedName>
        <fullName evidence="2">HD-GYP domain-containing protein</fullName>
    </submittedName>
</protein>
<feature type="domain" description="HD-GYP" evidence="1">
    <location>
        <begin position="124"/>
        <end position="320"/>
    </location>
</feature>
<reference evidence="2" key="1">
    <citation type="submission" date="2020-06" db="EMBL/GenBank/DDBJ databases">
        <title>A novel thermopfilic bacterium from Erzurum, Turkey.</title>
        <authorList>
            <person name="Adiguzel A."/>
            <person name="Ay H."/>
            <person name="Baltaci M.O."/>
        </authorList>
    </citation>
    <scope>NUCLEOTIDE SEQUENCE</scope>
    <source>
        <strain evidence="2">P2</strain>
    </source>
</reference>
<evidence type="ECO:0000313" key="2">
    <source>
        <dbReference type="EMBL" id="NSL52346.1"/>
    </source>
</evidence>
<name>A0A8J8GFT5_9BACI</name>
<dbReference type="RefSeq" id="WP_173731553.1">
    <property type="nucleotide sequence ID" value="NZ_JABTTE010000015.1"/>
</dbReference>
<dbReference type="PANTHER" id="PTHR43155:SF2">
    <property type="entry name" value="CYCLIC DI-GMP PHOSPHODIESTERASE PA4108"/>
    <property type="match status" value="1"/>
</dbReference>
<accession>A0A8J8GFT5</accession>
<dbReference type="InterPro" id="IPR037522">
    <property type="entry name" value="HD_GYP_dom"/>
</dbReference>
<dbReference type="Gene3D" id="1.10.3210.10">
    <property type="entry name" value="Hypothetical protein af1432"/>
    <property type="match status" value="1"/>
</dbReference>
<gene>
    <name evidence="2" type="ORF">HR057_11340</name>
</gene>
<dbReference type="SUPFAM" id="SSF109604">
    <property type="entry name" value="HD-domain/PDEase-like"/>
    <property type="match status" value="1"/>
</dbReference>
<dbReference type="Proteomes" id="UP000625804">
    <property type="component" value="Unassembled WGS sequence"/>
</dbReference>
<dbReference type="CDD" id="cd00077">
    <property type="entry name" value="HDc"/>
    <property type="match status" value="1"/>
</dbReference>
<dbReference type="EMBL" id="JABTTE010000015">
    <property type="protein sequence ID" value="NSL52346.1"/>
    <property type="molecule type" value="Genomic_DNA"/>
</dbReference>
<evidence type="ECO:0000259" key="1">
    <source>
        <dbReference type="PROSITE" id="PS51832"/>
    </source>
</evidence>
<keyword evidence="3" id="KW-1185">Reference proteome</keyword>
<proteinExistence type="predicted"/>
<organism evidence="2 3">
    <name type="scientific">Calidifontibacillus erzurumensis</name>
    <dbReference type="NCBI Taxonomy" id="2741433"/>
    <lineage>
        <taxon>Bacteria</taxon>
        <taxon>Bacillati</taxon>
        <taxon>Bacillota</taxon>
        <taxon>Bacilli</taxon>
        <taxon>Bacillales</taxon>
        <taxon>Bacillaceae</taxon>
        <taxon>Calidifontibacillus/Schinkia group</taxon>
        <taxon>Calidifontibacillus</taxon>
    </lineage>
</organism>
<dbReference type="AlphaFoldDB" id="A0A8J8GFT5"/>
<evidence type="ECO:0000313" key="3">
    <source>
        <dbReference type="Proteomes" id="UP000625804"/>
    </source>
</evidence>
<dbReference type="PROSITE" id="PS51832">
    <property type="entry name" value="HD_GYP"/>
    <property type="match status" value="1"/>
</dbReference>
<dbReference type="Pfam" id="PF13487">
    <property type="entry name" value="HD_5"/>
    <property type="match status" value="1"/>
</dbReference>
<dbReference type="InterPro" id="IPR003607">
    <property type="entry name" value="HD/PDEase_dom"/>
</dbReference>
<sequence>MKVHPNQLKEGCILEKDVFSLTNFPIVPRKTVLSAETLEIIKAFLIKEVHVEPILATGEPFKPDQVLEADIAIAKDEEIQEFNPSFIELYLKAVYSYKKFFQRWQSGISIDMPALRTVIVPVIEEALKMPRVLFTLHHYSNADNFLYHHSINIAALSAVLAKTLNLPKGDCIQIGLAGALCDAGMAKINPKIITKKGVLTLEEIDELKKHPVYSFMMIKNINLLKDEVKKAVYKHHERIDGSGYPNGISGDYLSIYERIIAVSDVYYSVTSEQHNKKKQSPFKALEFILQDQFGKFDGKVVQALTELMTNFTTGTKVRLSNNKIGEIVFIEQSSPTRPMVRLIESGEIIYLIHNRDLYIEEVL</sequence>
<comment type="caution">
    <text evidence="2">The sequence shown here is derived from an EMBL/GenBank/DDBJ whole genome shotgun (WGS) entry which is preliminary data.</text>
</comment>
<dbReference type="PANTHER" id="PTHR43155">
    <property type="entry name" value="CYCLIC DI-GMP PHOSPHODIESTERASE PA4108-RELATED"/>
    <property type="match status" value="1"/>
</dbReference>